<dbReference type="HOGENOM" id="CLU_708033_0_0_1"/>
<sequence>MKKLNDYIRHHNEIVKTHSVQQVVANKFIVIRVDTTIITDKSKDILIVEIGKKLRKYYLLVNDLSLKHWSKTKIIQYVLTWDRQKALEISNESNHISNQRGSELILAENERNENLHTNFCLLNLYRKDDNTIVIKNKPYNYKNSIAYKAWGDKISDLKKKANLSHTLISLFDYKILNSVLFIHFSNFLCILLATFIRSKKLIYWTNIVNIFLNIIYYLIIIIVAYKTVNLKFVDKKIKKAVYIYTVDCLCIIFSILIIYLKLYNWHCAIIMPFIFISQINFVCNSILNLVLVESNGESTFELSFINMLVRTLLCNNSLFMFNNMQKVWPYNLELYDVDIELYDVGDSDDFF</sequence>
<reference evidence="2 3" key="1">
    <citation type="journal article" date="2013" name="BMC Genomics">
        <title>Genome sequencing and comparative genomics of honey bee microsporidia, Nosema apis reveal novel insights into host-parasite interactions.</title>
        <authorList>
            <person name="Chen Yp."/>
            <person name="Pettis J.S."/>
            <person name="Zhao Y."/>
            <person name="Liu X."/>
            <person name="Tallon L.J."/>
            <person name="Sadzewicz L.D."/>
            <person name="Li R."/>
            <person name="Zheng H."/>
            <person name="Huang S."/>
            <person name="Zhang X."/>
            <person name="Hamilton M.C."/>
            <person name="Pernal S.F."/>
            <person name="Melathopoulos A.P."/>
            <person name="Yan X."/>
            <person name="Evans J.D."/>
        </authorList>
    </citation>
    <scope>NUCLEOTIDE SEQUENCE [LARGE SCALE GENOMIC DNA]</scope>
    <source>
        <strain evidence="2 3">BRL 01</strain>
    </source>
</reference>
<evidence type="ECO:0000256" key="1">
    <source>
        <dbReference type="SAM" id="Phobius"/>
    </source>
</evidence>
<organism evidence="2 3">
    <name type="scientific">Vairimorpha apis BRL 01</name>
    <dbReference type="NCBI Taxonomy" id="1037528"/>
    <lineage>
        <taxon>Eukaryota</taxon>
        <taxon>Fungi</taxon>
        <taxon>Fungi incertae sedis</taxon>
        <taxon>Microsporidia</taxon>
        <taxon>Nosematidae</taxon>
        <taxon>Vairimorpha</taxon>
    </lineage>
</organism>
<gene>
    <name evidence="2" type="ORF">NAPIS_ORF00299</name>
</gene>
<feature type="transmembrane region" description="Helical" evidence="1">
    <location>
        <begin position="268"/>
        <end position="292"/>
    </location>
</feature>
<keyword evidence="1" id="KW-1133">Transmembrane helix</keyword>
<name>T0L3Q0_9MICR</name>
<dbReference type="AlphaFoldDB" id="T0L3Q0"/>
<keyword evidence="3" id="KW-1185">Reference proteome</keyword>
<evidence type="ECO:0000313" key="2">
    <source>
        <dbReference type="EMBL" id="EQB62122.1"/>
    </source>
</evidence>
<feature type="transmembrane region" description="Helical" evidence="1">
    <location>
        <begin position="175"/>
        <end position="196"/>
    </location>
</feature>
<feature type="transmembrane region" description="Helical" evidence="1">
    <location>
        <begin position="240"/>
        <end position="262"/>
    </location>
</feature>
<protein>
    <submittedName>
        <fullName evidence="2">Uncharacterized protein</fullName>
    </submittedName>
</protein>
<accession>T0L3Q0</accession>
<proteinExistence type="predicted"/>
<feature type="transmembrane region" description="Helical" evidence="1">
    <location>
        <begin position="202"/>
        <end position="228"/>
    </location>
</feature>
<keyword evidence="1" id="KW-0472">Membrane</keyword>
<keyword evidence="1" id="KW-0812">Transmembrane</keyword>
<dbReference type="OrthoDB" id="2194416at2759"/>
<dbReference type="VEuPathDB" id="MicrosporidiaDB:NAPIS_ORF00299"/>
<dbReference type="Proteomes" id="UP000053780">
    <property type="component" value="Unassembled WGS sequence"/>
</dbReference>
<evidence type="ECO:0000313" key="3">
    <source>
        <dbReference type="Proteomes" id="UP000053780"/>
    </source>
</evidence>
<dbReference type="EMBL" id="KE646997">
    <property type="protein sequence ID" value="EQB62122.1"/>
    <property type="molecule type" value="Genomic_DNA"/>
</dbReference>